<dbReference type="AlphaFoldDB" id="E3I8B8"/>
<evidence type="ECO:0000313" key="3">
    <source>
        <dbReference type="Proteomes" id="UP000001399"/>
    </source>
</evidence>
<feature type="region of interest" description="Disordered" evidence="1">
    <location>
        <begin position="127"/>
        <end position="158"/>
    </location>
</feature>
<dbReference type="EMBL" id="CP002292">
    <property type="protein sequence ID" value="ADP69743.1"/>
    <property type="molecule type" value="Genomic_DNA"/>
</dbReference>
<evidence type="ECO:0000256" key="1">
    <source>
        <dbReference type="SAM" id="MobiDB-lite"/>
    </source>
</evidence>
<dbReference type="Pfam" id="PF05597">
    <property type="entry name" value="Phasin"/>
    <property type="match status" value="1"/>
</dbReference>
<dbReference type="InterPro" id="IPR008769">
    <property type="entry name" value="PhaF_PhaI"/>
</dbReference>
<dbReference type="STRING" id="648757.Rvan_0461"/>
<keyword evidence="3" id="KW-1185">Reference proteome</keyword>
<dbReference type="eggNOG" id="COG3937">
    <property type="taxonomic scope" value="Bacteria"/>
</dbReference>
<dbReference type="OrthoDB" id="5801582at2"/>
<dbReference type="PANTHER" id="PTHR38664:SF1">
    <property type="entry name" value="SLR0058 PROTEIN"/>
    <property type="match status" value="1"/>
</dbReference>
<name>E3I8B8_RHOVT</name>
<protein>
    <submittedName>
        <fullName evidence="2">Poly(Hydroxyalkanoate) granule-associated protein</fullName>
    </submittedName>
</protein>
<reference evidence="3" key="1">
    <citation type="journal article" date="2011" name="J. Bacteriol.">
        <title>Genome sequences of eight morphologically diverse alphaproteobacteria.</title>
        <authorList>
            <consortium name="US DOE Joint Genome Institute"/>
            <person name="Brown P.J."/>
            <person name="Kysela D.T."/>
            <person name="Buechlein A."/>
            <person name="Hemmerich C."/>
            <person name="Brun Y.V."/>
        </authorList>
    </citation>
    <scope>NUCLEOTIDE SEQUENCE [LARGE SCALE GENOMIC DNA]</scope>
    <source>
        <strain evidence="3">ATCC 17100 / ATH 3.1.1 / DSM 162 / LMG 4299</strain>
    </source>
</reference>
<proteinExistence type="predicted"/>
<sequence length="158" mass="17030">MGKKLNELAGEGSDTHLVQTIRDSASNIWLAGLGAFAKAQEEGGKLFEALVKEGEAVQNRTSKQAQEAISDVKTKATGTWDKLEQVFVDRVARALHSLDVPTKNDIDALSKRVHELTKVAEKLSAKLDEEAESSGKTKTVAEDAEKSATKKASTRAHS</sequence>
<dbReference type="NCBIfam" id="NF047773">
    <property type="entry name" value="phas_rel_Lepto"/>
    <property type="match status" value="1"/>
</dbReference>
<dbReference type="Proteomes" id="UP000001399">
    <property type="component" value="Chromosome"/>
</dbReference>
<accession>E3I8B8</accession>
<organism evidence="2 3">
    <name type="scientific">Rhodomicrobium vannielii (strain ATCC 17100 / DSM 162 / LMG 4299 / NCIMB 10020 / ATH 3.1.1)</name>
    <dbReference type="NCBI Taxonomy" id="648757"/>
    <lineage>
        <taxon>Bacteria</taxon>
        <taxon>Pseudomonadati</taxon>
        <taxon>Pseudomonadota</taxon>
        <taxon>Alphaproteobacteria</taxon>
        <taxon>Hyphomicrobiales</taxon>
        <taxon>Hyphomicrobiaceae</taxon>
        <taxon>Rhodomicrobium</taxon>
    </lineage>
</organism>
<gene>
    <name evidence="2" type="ordered locus">Rvan_0461</name>
</gene>
<dbReference type="KEGG" id="rva:Rvan_0461"/>
<feature type="compositionally biased region" description="Basic and acidic residues" evidence="1">
    <location>
        <begin position="127"/>
        <end position="148"/>
    </location>
</feature>
<dbReference type="PANTHER" id="PTHR38664">
    <property type="entry name" value="SLR0058 PROTEIN"/>
    <property type="match status" value="1"/>
</dbReference>
<dbReference type="RefSeq" id="WP_013418147.1">
    <property type="nucleotide sequence ID" value="NC_014664.1"/>
</dbReference>
<dbReference type="HOGENOM" id="CLU_113343_0_0_5"/>
<dbReference type="NCBIfam" id="TIGR01837">
    <property type="entry name" value="PHA_granule_1"/>
    <property type="match status" value="1"/>
</dbReference>
<evidence type="ECO:0000313" key="2">
    <source>
        <dbReference type="EMBL" id="ADP69743.1"/>
    </source>
</evidence>